<dbReference type="InterPro" id="IPR007863">
    <property type="entry name" value="Peptidase_M16_C"/>
</dbReference>
<dbReference type="InterPro" id="IPR011765">
    <property type="entry name" value="Pept_M16_N"/>
</dbReference>
<keyword evidence="5" id="KW-0862">Zinc</keyword>
<evidence type="ECO:0000256" key="1">
    <source>
        <dbReference type="ARBA" id="ARBA00007261"/>
    </source>
</evidence>
<dbReference type="InterPro" id="IPR001431">
    <property type="entry name" value="Pept_M16_Zn_BS"/>
</dbReference>
<evidence type="ECO:0000259" key="8">
    <source>
        <dbReference type="Pfam" id="PF05193"/>
    </source>
</evidence>
<dbReference type="InterPro" id="IPR050626">
    <property type="entry name" value="Peptidase_M16"/>
</dbReference>
<keyword evidence="2" id="KW-0645">Protease</keyword>
<protein>
    <submittedName>
        <fullName evidence="9">FIG015547: peptidase, M16 family</fullName>
    </submittedName>
</protein>
<dbReference type="InterPro" id="IPR011249">
    <property type="entry name" value="Metalloenz_LuxS/M16"/>
</dbReference>
<keyword evidence="6" id="KW-0482">Metalloprotease</keyword>
<feature type="domain" description="Peptidase M16 C-terminal" evidence="8">
    <location>
        <begin position="203"/>
        <end position="384"/>
    </location>
</feature>
<organism evidence="9">
    <name type="scientific">hydrothermal vent metagenome</name>
    <dbReference type="NCBI Taxonomy" id="652676"/>
    <lineage>
        <taxon>unclassified sequences</taxon>
        <taxon>metagenomes</taxon>
        <taxon>ecological metagenomes</taxon>
    </lineage>
</organism>
<comment type="similarity">
    <text evidence="1">Belongs to the peptidase M16 family.</text>
</comment>
<name>A0A3B1BU77_9ZZZZ</name>
<dbReference type="GO" id="GO:0046872">
    <property type="term" value="F:metal ion binding"/>
    <property type="evidence" value="ECO:0007669"/>
    <property type="project" value="UniProtKB-KW"/>
</dbReference>
<proteinExistence type="inferred from homology"/>
<evidence type="ECO:0000259" key="7">
    <source>
        <dbReference type="Pfam" id="PF00675"/>
    </source>
</evidence>
<dbReference type="Pfam" id="PF05193">
    <property type="entry name" value="Peptidase_M16_C"/>
    <property type="match status" value="1"/>
</dbReference>
<dbReference type="EMBL" id="UOFZ01000170">
    <property type="protein sequence ID" value="VAX14290.1"/>
    <property type="molecule type" value="Genomic_DNA"/>
</dbReference>
<dbReference type="AlphaFoldDB" id="A0A3B1BU77"/>
<dbReference type="SUPFAM" id="SSF63411">
    <property type="entry name" value="LuxS/MPP-like metallohydrolase"/>
    <property type="match status" value="2"/>
</dbReference>
<evidence type="ECO:0000256" key="6">
    <source>
        <dbReference type="ARBA" id="ARBA00023049"/>
    </source>
</evidence>
<keyword evidence="3" id="KW-0479">Metal-binding</keyword>
<dbReference type="GO" id="GO:0006508">
    <property type="term" value="P:proteolysis"/>
    <property type="evidence" value="ECO:0007669"/>
    <property type="project" value="UniProtKB-KW"/>
</dbReference>
<feature type="domain" description="Peptidase M16 N-terminal" evidence="7">
    <location>
        <begin position="50"/>
        <end position="194"/>
    </location>
</feature>
<evidence type="ECO:0000256" key="2">
    <source>
        <dbReference type="ARBA" id="ARBA00022670"/>
    </source>
</evidence>
<evidence type="ECO:0000256" key="4">
    <source>
        <dbReference type="ARBA" id="ARBA00022801"/>
    </source>
</evidence>
<sequence length="465" mass="52119">MQRCISVLRIIMLGLFVFTSISSVALAADGATHSKSTVHEFTLKNGLKLLVKEDHRAPVVVSQIWYKVGSSYEHNGTTGVSHVLEHMMFKGTKKHGPGEFSKIIAENGGRENAFTGRDYTAYFQQLEKSRLPISFELEADRMRNLTLPPAQFKKELAVVIEERRMRTEDKPDALVYEKFNAAAWVSSPYHQPIIGWMNDLHNLKVEDLRPWYARWYAPNNATLVVAGDVKADDVLTLAKKYFADIPRSVLQPVKPRIEAPQKGPRRITVRVPAKLPYLLMGYKVPVLKTAQKEWEPYALEVLAGIISGGNSARFPKELVRKQQIAVSASAGYNLYARQAEVFLLDATPAAGHSVAEVEKAILKQLQRLKDKPVTAQELARIKAQVVAGKVYEKDSLFYQAMQMGTLETVGLGWQRMDEYADKVRAITAEQVQQVAKKYLQENSLTVAVLEPQALSRTAPVPTHSH</sequence>
<accession>A0A3B1BU77</accession>
<dbReference type="GO" id="GO:0004222">
    <property type="term" value="F:metalloendopeptidase activity"/>
    <property type="evidence" value="ECO:0007669"/>
    <property type="project" value="InterPro"/>
</dbReference>
<gene>
    <name evidence="9" type="ORF">MNBD_GAMMA24-22</name>
</gene>
<dbReference type="Gene3D" id="3.30.830.10">
    <property type="entry name" value="Metalloenzyme, LuxS/M16 peptidase-like"/>
    <property type="match status" value="2"/>
</dbReference>
<dbReference type="Pfam" id="PF00675">
    <property type="entry name" value="Peptidase_M16"/>
    <property type="match status" value="1"/>
</dbReference>
<evidence type="ECO:0000256" key="3">
    <source>
        <dbReference type="ARBA" id="ARBA00022723"/>
    </source>
</evidence>
<evidence type="ECO:0000256" key="5">
    <source>
        <dbReference type="ARBA" id="ARBA00022833"/>
    </source>
</evidence>
<dbReference type="PANTHER" id="PTHR43690">
    <property type="entry name" value="NARDILYSIN"/>
    <property type="match status" value="1"/>
</dbReference>
<evidence type="ECO:0000313" key="9">
    <source>
        <dbReference type="EMBL" id="VAX14290.1"/>
    </source>
</evidence>
<dbReference type="PANTHER" id="PTHR43690:SF17">
    <property type="entry name" value="PROTEIN YHJJ"/>
    <property type="match status" value="1"/>
</dbReference>
<keyword evidence="4" id="KW-0378">Hydrolase</keyword>
<dbReference type="PROSITE" id="PS00143">
    <property type="entry name" value="INSULINASE"/>
    <property type="match status" value="1"/>
</dbReference>
<reference evidence="9" key="1">
    <citation type="submission" date="2018-06" db="EMBL/GenBank/DDBJ databases">
        <authorList>
            <person name="Zhirakovskaya E."/>
        </authorList>
    </citation>
    <scope>NUCLEOTIDE SEQUENCE</scope>
</reference>